<name>A0ABU5YDH5_9FLAO</name>
<dbReference type="EMBL" id="JAYKBV010000096">
    <property type="protein sequence ID" value="MEB3042006.1"/>
    <property type="molecule type" value="Genomic_DNA"/>
</dbReference>
<sequence>AFVKIIELEQSGINNSEGSISTEYKPYDPEKIKVRTDKISLAQISVMIDNGDIDLTPAFQRNLVWDPFRKSRLIESILLRIPLPMF</sequence>
<accession>A0ABU5YDH5</accession>
<gene>
    <name evidence="1" type="ORF">VJJ49_15135</name>
</gene>
<proteinExistence type="predicted"/>
<feature type="non-terminal residue" evidence="1">
    <location>
        <position position="86"/>
    </location>
</feature>
<evidence type="ECO:0000313" key="2">
    <source>
        <dbReference type="Proteomes" id="UP001324270"/>
    </source>
</evidence>
<comment type="caution">
    <text evidence="1">The sequence shown here is derived from an EMBL/GenBank/DDBJ whole genome shotgun (WGS) entry which is preliminary data.</text>
</comment>
<keyword evidence="2" id="KW-1185">Reference proteome</keyword>
<dbReference type="PANTHER" id="PTHR39639:SF1">
    <property type="entry name" value="DUF262 DOMAIN-CONTAINING PROTEIN"/>
    <property type="match status" value="1"/>
</dbReference>
<evidence type="ECO:0000313" key="1">
    <source>
        <dbReference type="EMBL" id="MEB3042006.1"/>
    </source>
</evidence>
<dbReference type="Proteomes" id="UP001324270">
    <property type="component" value="Unassembled WGS sequence"/>
</dbReference>
<organism evidence="1 2">
    <name type="scientific">Capnocytophaga gingivalis</name>
    <dbReference type="NCBI Taxonomy" id="1017"/>
    <lineage>
        <taxon>Bacteria</taxon>
        <taxon>Pseudomonadati</taxon>
        <taxon>Bacteroidota</taxon>
        <taxon>Flavobacteriia</taxon>
        <taxon>Flavobacteriales</taxon>
        <taxon>Flavobacteriaceae</taxon>
        <taxon>Capnocytophaga</taxon>
    </lineage>
</organism>
<feature type="non-terminal residue" evidence="1">
    <location>
        <position position="1"/>
    </location>
</feature>
<protein>
    <submittedName>
        <fullName evidence="1">DUF262 domain-containing protein</fullName>
    </submittedName>
</protein>
<reference evidence="1 2" key="1">
    <citation type="submission" date="2023-12" db="EMBL/GenBank/DDBJ databases">
        <title>Genomic sequences of Capnocytophaga and Parvimonas strains.</title>
        <authorList>
            <person name="Watt R.M."/>
            <person name="Wang M."/>
            <person name="Yang T."/>
            <person name="Tong W.M."/>
        </authorList>
    </citation>
    <scope>NUCLEOTIDE SEQUENCE [LARGE SCALE GENOMIC DNA]</scope>
    <source>
        <strain evidence="1 2">CCUG 13156</strain>
    </source>
</reference>
<dbReference type="PANTHER" id="PTHR39639">
    <property type="entry name" value="CHROMOSOME 16, WHOLE GENOME SHOTGUN SEQUENCE"/>
    <property type="match status" value="1"/>
</dbReference>